<dbReference type="PANTHER" id="PTHR24221:SF397">
    <property type="entry name" value="ABC TRANSPORTER, ATP-BINDING TRANSMEMBRANE PROTEIN"/>
    <property type="match status" value="1"/>
</dbReference>
<dbReference type="SUPFAM" id="SSF52540">
    <property type="entry name" value="P-loop containing nucleoside triphosphate hydrolases"/>
    <property type="match status" value="1"/>
</dbReference>
<feature type="non-terminal residue" evidence="1">
    <location>
        <position position="1"/>
    </location>
</feature>
<evidence type="ECO:0000313" key="1">
    <source>
        <dbReference type="EMBL" id="ORY54222.1"/>
    </source>
</evidence>
<gene>
    <name evidence="1" type="ORF">LY90DRAFT_412876</name>
</gene>
<dbReference type="AlphaFoldDB" id="A0A1Y2D4L8"/>
<dbReference type="GO" id="GO:0034040">
    <property type="term" value="F:ATPase-coupled lipid transmembrane transporter activity"/>
    <property type="evidence" value="ECO:0007669"/>
    <property type="project" value="TreeGrafter"/>
</dbReference>
<dbReference type="OrthoDB" id="2156568at2759"/>
<dbReference type="STRING" id="1754190.A0A1Y2D4L8"/>
<evidence type="ECO:0000313" key="2">
    <source>
        <dbReference type="Proteomes" id="UP000193920"/>
    </source>
</evidence>
<comment type="caution">
    <text evidence="1">The sequence shown here is derived from an EMBL/GenBank/DDBJ whole genome shotgun (WGS) entry which is preliminary data.</text>
</comment>
<dbReference type="InterPro" id="IPR027417">
    <property type="entry name" value="P-loop_NTPase"/>
</dbReference>
<sequence>KISIARAILKDSPVAFLDEDTSSLDSKNEADIQKTISELIAGHTVIVIFHRLKIIKDGDNIVIRYT</sequence>
<keyword evidence="2" id="KW-1185">Reference proteome</keyword>
<protein>
    <recommendedName>
        <fullName evidence="3">P-loop containing nucleoside triphosphate hydrolase protein</fullName>
    </recommendedName>
</protein>
<dbReference type="PANTHER" id="PTHR24221">
    <property type="entry name" value="ATP-BINDING CASSETTE SUB-FAMILY B"/>
    <property type="match status" value="1"/>
</dbReference>
<dbReference type="InterPro" id="IPR039421">
    <property type="entry name" value="Type_1_exporter"/>
</dbReference>
<organism evidence="1 2">
    <name type="scientific">Neocallimastix californiae</name>
    <dbReference type="NCBI Taxonomy" id="1754190"/>
    <lineage>
        <taxon>Eukaryota</taxon>
        <taxon>Fungi</taxon>
        <taxon>Fungi incertae sedis</taxon>
        <taxon>Chytridiomycota</taxon>
        <taxon>Chytridiomycota incertae sedis</taxon>
        <taxon>Neocallimastigomycetes</taxon>
        <taxon>Neocallimastigales</taxon>
        <taxon>Neocallimastigaceae</taxon>
        <taxon>Neocallimastix</taxon>
    </lineage>
</organism>
<dbReference type="Proteomes" id="UP000193920">
    <property type="component" value="Unassembled WGS sequence"/>
</dbReference>
<accession>A0A1Y2D4L8</accession>
<name>A0A1Y2D4L8_9FUNG</name>
<reference evidence="1 2" key="1">
    <citation type="submission" date="2016-08" db="EMBL/GenBank/DDBJ databases">
        <title>A Parts List for Fungal Cellulosomes Revealed by Comparative Genomics.</title>
        <authorList>
            <consortium name="DOE Joint Genome Institute"/>
            <person name="Haitjema C.H."/>
            <person name="Gilmore S.P."/>
            <person name="Henske J.K."/>
            <person name="Solomon K.V."/>
            <person name="De Groot R."/>
            <person name="Kuo A."/>
            <person name="Mondo S.J."/>
            <person name="Salamov A.A."/>
            <person name="Labutti K."/>
            <person name="Zhao Z."/>
            <person name="Chiniquy J."/>
            <person name="Barry K."/>
            <person name="Brewer H.M."/>
            <person name="Purvine S.O."/>
            <person name="Wright A.T."/>
            <person name="Boxma B."/>
            <person name="Van Alen T."/>
            <person name="Hackstein J.H."/>
            <person name="Baker S.E."/>
            <person name="Grigoriev I.V."/>
            <person name="O'Malley M.A."/>
        </authorList>
    </citation>
    <scope>NUCLEOTIDE SEQUENCE [LARGE SCALE GENOMIC DNA]</scope>
    <source>
        <strain evidence="1 2">G1</strain>
    </source>
</reference>
<proteinExistence type="predicted"/>
<evidence type="ECO:0008006" key="3">
    <source>
        <dbReference type="Google" id="ProtNLM"/>
    </source>
</evidence>
<dbReference type="Gene3D" id="3.40.50.300">
    <property type="entry name" value="P-loop containing nucleotide triphosphate hydrolases"/>
    <property type="match status" value="1"/>
</dbReference>
<dbReference type="EMBL" id="MCOG01000087">
    <property type="protein sequence ID" value="ORY54222.1"/>
    <property type="molecule type" value="Genomic_DNA"/>
</dbReference>